<proteinExistence type="predicted"/>
<evidence type="ECO:0000313" key="2">
    <source>
        <dbReference type="Proteomes" id="UP000275846"/>
    </source>
</evidence>
<dbReference type="AlphaFoldDB" id="A0A183TRS0"/>
<keyword evidence="2" id="KW-1185">Reference proteome</keyword>
<evidence type="ECO:0000313" key="3">
    <source>
        <dbReference type="WBParaSite" id="SSLN_0001989201-mRNA-1"/>
    </source>
</evidence>
<sequence>MSSGFCVLRRSTAGVPLWLEVTAATILIQPRPECCSNTHDIQSYLGSGFSHTTTAAFTPAPAIPAAEDDIMSLSLSLPLLLLSFSLPHSYHAPAW</sequence>
<reference evidence="1 2" key="2">
    <citation type="submission" date="2018-11" db="EMBL/GenBank/DDBJ databases">
        <authorList>
            <consortium name="Pathogen Informatics"/>
        </authorList>
    </citation>
    <scope>NUCLEOTIDE SEQUENCE [LARGE SCALE GENOMIC DNA]</scope>
    <source>
        <strain evidence="1 2">NST_G2</strain>
    </source>
</reference>
<gene>
    <name evidence="1" type="ORF">SSLN_LOCUS19168</name>
</gene>
<accession>A0A183TRS0</accession>
<organism evidence="3">
    <name type="scientific">Schistocephalus solidus</name>
    <name type="common">Tapeworm</name>
    <dbReference type="NCBI Taxonomy" id="70667"/>
    <lineage>
        <taxon>Eukaryota</taxon>
        <taxon>Metazoa</taxon>
        <taxon>Spiralia</taxon>
        <taxon>Lophotrochozoa</taxon>
        <taxon>Platyhelminthes</taxon>
        <taxon>Cestoda</taxon>
        <taxon>Eucestoda</taxon>
        <taxon>Diphyllobothriidea</taxon>
        <taxon>Diphyllobothriidae</taxon>
        <taxon>Schistocephalus</taxon>
    </lineage>
</organism>
<dbReference type="EMBL" id="UYSU01046473">
    <property type="protein sequence ID" value="VDM05554.1"/>
    <property type="molecule type" value="Genomic_DNA"/>
</dbReference>
<dbReference type="Proteomes" id="UP000275846">
    <property type="component" value="Unassembled WGS sequence"/>
</dbReference>
<name>A0A183TRS0_SCHSO</name>
<evidence type="ECO:0000313" key="1">
    <source>
        <dbReference type="EMBL" id="VDM05554.1"/>
    </source>
</evidence>
<reference evidence="3" key="1">
    <citation type="submission" date="2016-06" db="UniProtKB">
        <authorList>
            <consortium name="WormBaseParasite"/>
        </authorList>
    </citation>
    <scope>IDENTIFICATION</scope>
</reference>
<dbReference type="WBParaSite" id="SSLN_0001989201-mRNA-1">
    <property type="protein sequence ID" value="SSLN_0001989201-mRNA-1"/>
    <property type="gene ID" value="SSLN_0001989201"/>
</dbReference>
<protein>
    <submittedName>
        <fullName evidence="3">Secreted protein</fullName>
    </submittedName>
</protein>